<comment type="caution">
    <text evidence="2">The sequence shown here is derived from an EMBL/GenBank/DDBJ whole genome shotgun (WGS) entry which is preliminary data.</text>
</comment>
<feature type="compositionally biased region" description="Basic residues" evidence="1">
    <location>
        <begin position="25"/>
        <end position="42"/>
    </location>
</feature>
<evidence type="ECO:0000256" key="1">
    <source>
        <dbReference type="SAM" id="MobiDB-lite"/>
    </source>
</evidence>
<sequence>MAIPEHRNFPAHPHKLGPKTVIVHPSKRQPGYKRSAPRHIKK</sequence>
<proteinExistence type="predicted"/>
<keyword evidence="3" id="KW-1185">Reference proteome</keyword>
<reference evidence="2 3" key="1">
    <citation type="journal article" date="2021" name="Int. J. Syst. Evol. Microbiol.">
        <title>Lentilactobacillus fungorum sp. nov., isolated from spent mushroom substrates.</title>
        <authorList>
            <person name="Tohno M."/>
            <person name="Tanizawa Y."/>
            <person name="Kojima Y."/>
            <person name="Sakamoto M."/>
            <person name="Ohkuma M."/>
            <person name="Kobayashi H."/>
        </authorList>
    </citation>
    <scope>NUCLEOTIDE SEQUENCE [LARGE SCALE GENOMIC DNA]</scope>
    <source>
        <strain evidence="2 3">YK48G</strain>
    </source>
</reference>
<organism evidence="2 3">
    <name type="scientific">Lentilactobacillus fungorum</name>
    <dbReference type="NCBI Taxonomy" id="2201250"/>
    <lineage>
        <taxon>Bacteria</taxon>
        <taxon>Bacillati</taxon>
        <taxon>Bacillota</taxon>
        <taxon>Bacilli</taxon>
        <taxon>Lactobacillales</taxon>
        <taxon>Lactobacillaceae</taxon>
        <taxon>Lentilactobacillus</taxon>
    </lineage>
</organism>
<dbReference type="Proteomes" id="UP000604765">
    <property type="component" value="Unassembled WGS sequence"/>
</dbReference>
<evidence type="ECO:0000313" key="2">
    <source>
        <dbReference type="EMBL" id="GHP12992.1"/>
    </source>
</evidence>
<dbReference type="EMBL" id="BNJR01000004">
    <property type="protein sequence ID" value="GHP12992.1"/>
    <property type="molecule type" value="Genomic_DNA"/>
</dbReference>
<gene>
    <name evidence="2" type="ORF">YK48G_04170</name>
</gene>
<feature type="region of interest" description="Disordered" evidence="1">
    <location>
        <begin position="1"/>
        <end position="42"/>
    </location>
</feature>
<name>A0ABQ3VXQ3_9LACO</name>
<evidence type="ECO:0000313" key="3">
    <source>
        <dbReference type="Proteomes" id="UP000604765"/>
    </source>
</evidence>
<accession>A0ABQ3VXQ3</accession>
<protein>
    <submittedName>
        <fullName evidence="2">Uncharacterized protein</fullName>
    </submittedName>
</protein>